<reference evidence="1 2" key="1">
    <citation type="submission" date="2023-01" db="EMBL/GenBank/DDBJ databases">
        <authorList>
            <person name="Kreplak J."/>
        </authorList>
    </citation>
    <scope>NUCLEOTIDE SEQUENCE [LARGE SCALE GENOMIC DNA]</scope>
</reference>
<protein>
    <submittedName>
        <fullName evidence="1">Uncharacterized protein</fullName>
    </submittedName>
</protein>
<dbReference type="EMBL" id="OX451736">
    <property type="protein sequence ID" value="CAI8590081.1"/>
    <property type="molecule type" value="Genomic_DNA"/>
</dbReference>
<proteinExistence type="predicted"/>
<keyword evidence="2" id="KW-1185">Reference proteome</keyword>
<organism evidence="1 2">
    <name type="scientific">Vicia faba</name>
    <name type="common">Broad bean</name>
    <name type="synonym">Faba vulgaris</name>
    <dbReference type="NCBI Taxonomy" id="3906"/>
    <lineage>
        <taxon>Eukaryota</taxon>
        <taxon>Viridiplantae</taxon>
        <taxon>Streptophyta</taxon>
        <taxon>Embryophyta</taxon>
        <taxon>Tracheophyta</taxon>
        <taxon>Spermatophyta</taxon>
        <taxon>Magnoliopsida</taxon>
        <taxon>eudicotyledons</taxon>
        <taxon>Gunneridae</taxon>
        <taxon>Pentapetalae</taxon>
        <taxon>rosids</taxon>
        <taxon>fabids</taxon>
        <taxon>Fabales</taxon>
        <taxon>Fabaceae</taxon>
        <taxon>Papilionoideae</taxon>
        <taxon>50 kb inversion clade</taxon>
        <taxon>NPAAA clade</taxon>
        <taxon>Hologalegina</taxon>
        <taxon>IRL clade</taxon>
        <taxon>Fabeae</taxon>
        <taxon>Vicia</taxon>
    </lineage>
</organism>
<evidence type="ECO:0000313" key="1">
    <source>
        <dbReference type="EMBL" id="CAI8590081.1"/>
    </source>
</evidence>
<gene>
    <name evidence="1" type="ORF">VFH_I424280</name>
</gene>
<sequence>MLLGGLIITTNIAPKLLILEMQLLFGIDDLHPSFTNIPQFMEEPDQMVPPGVAMEISVDALAAGAAIFGDDFLSGFDFLQS</sequence>
<dbReference type="Proteomes" id="UP001157006">
    <property type="component" value="Chromosome 1L"/>
</dbReference>
<dbReference type="AlphaFoldDB" id="A0AAV0YV40"/>
<accession>A0AAV0YV40</accession>
<name>A0AAV0YV40_VICFA</name>
<evidence type="ECO:0000313" key="2">
    <source>
        <dbReference type="Proteomes" id="UP001157006"/>
    </source>
</evidence>